<gene>
    <name evidence="1" type="ORF">NQ491_03625</name>
</gene>
<reference evidence="1" key="1">
    <citation type="journal article" date="2022" name="Cell">
        <title>Design, construction, and in vivo augmentation of a complex gut microbiome.</title>
        <authorList>
            <person name="Cheng A.G."/>
            <person name="Ho P.Y."/>
            <person name="Aranda-Diaz A."/>
            <person name="Jain S."/>
            <person name="Yu F.B."/>
            <person name="Meng X."/>
            <person name="Wang M."/>
            <person name="Iakiviak M."/>
            <person name="Nagashima K."/>
            <person name="Zhao A."/>
            <person name="Murugkar P."/>
            <person name="Patil A."/>
            <person name="Atabakhsh K."/>
            <person name="Weakley A."/>
            <person name="Yan J."/>
            <person name="Brumbaugh A.R."/>
            <person name="Higginbottom S."/>
            <person name="Dimas A."/>
            <person name="Shiver A.L."/>
            <person name="Deutschbauer A."/>
            <person name="Neff N."/>
            <person name="Sonnenburg J.L."/>
            <person name="Huang K.C."/>
            <person name="Fischbach M.A."/>
        </authorList>
    </citation>
    <scope>NUCLEOTIDE SEQUENCE</scope>
    <source>
        <strain evidence="1">AP11</strain>
    </source>
</reference>
<evidence type="ECO:0000313" key="2">
    <source>
        <dbReference type="Proteomes" id="UP001059295"/>
    </source>
</evidence>
<dbReference type="Proteomes" id="UP001059295">
    <property type="component" value="Chromosome"/>
</dbReference>
<dbReference type="EMBL" id="CP102294">
    <property type="protein sequence ID" value="UWN57881.1"/>
    <property type="molecule type" value="Genomic_DNA"/>
</dbReference>
<accession>A0ABY5V0Z8</accession>
<name>A0ABY5V0Z8_9BACT</name>
<dbReference type="GeneID" id="82890793"/>
<dbReference type="RefSeq" id="WP_187119361.1">
    <property type="nucleotide sequence ID" value="NZ_CAPH01000003.1"/>
</dbReference>
<organism evidence="1 2">
    <name type="scientific">Alistipes ihumii AP11</name>
    <dbReference type="NCBI Taxonomy" id="1211813"/>
    <lineage>
        <taxon>Bacteria</taxon>
        <taxon>Pseudomonadati</taxon>
        <taxon>Bacteroidota</taxon>
        <taxon>Bacteroidia</taxon>
        <taxon>Bacteroidales</taxon>
        <taxon>Rikenellaceae</taxon>
        <taxon>Alistipes</taxon>
    </lineage>
</organism>
<evidence type="ECO:0000313" key="1">
    <source>
        <dbReference type="EMBL" id="UWN57881.1"/>
    </source>
</evidence>
<protein>
    <submittedName>
        <fullName evidence="1">Uncharacterized protein</fullName>
    </submittedName>
</protein>
<proteinExistence type="predicted"/>
<keyword evidence="2" id="KW-1185">Reference proteome</keyword>
<sequence length="115" mass="13465">MTRKELERKLKQLGYLDLYSLDGSVGPDRVVLYKNYAVWEVFYIDERGNRTVPKLFSSEEEAYDYLYKEAVDMYELLHKDYGTPQGEIQPSITVQGDNFEMTCTRPTSETSEKKD</sequence>